<gene>
    <name evidence="3" type="ORF">MSHO_07820</name>
</gene>
<sequence>MAVIGKRRAYRVRVESATFLIVGGSSGIGRSVAERAARRGATVAVTARRTDRLASLAAAIAEMGGSCSIHPADATDPVAAQSVVADVLERHGKIDVVLFNAGGAPALDLTRLDAADITSVMDANYDVAVNYLVPVLRHMTERGTGVIAHTNSLAGWYAVPLQGPYSAAKAALRVLFDAYRIEYAGSGVRFVSIYPGFVATEATEGDGMPAPGEIYEQEAAEHVLRALSSGRESYSFPRAMSTLVGLGRLLPTTLRRKVIKKVVTSA</sequence>
<keyword evidence="4" id="KW-1185">Reference proteome</keyword>
<evidence type="ECO:0000313" key="4">
    <source>
        <dbReference type="Proteomes" id="UP000467164"/>
    </source>
</evidence>
<dbReference type="Gene3D" id="3.40.50.720">
    <property type="entry name" value="NAD(P)-binding Rossmann-like Domain"/>
    <property type="match status" value="1"/>
</dbReference>
<dbReference type="PROSITE" id="PS00061">
    <property type="entry name" value="ADH_SHORT"/>
    <property type="match status" value="1"/>
</dbReference>
<dbReference type="SUPFAM" id="SSF51735">
    <property type="entry name" value="NAD(P)-binding Rossmann-fold domains"/>
    <property type="match status" value="1"/>
</dbReference>
<dbReference type="KEGG" id="msho:MSHO_07820"/>
<dbReference type="EMBL" id="AP022572">
    <property type="protein sequence ID" value="BBX55437.1"/>
    <property type="molecule type" value="Genomic_DNA"/>
</dbReference>
<dbReference type="GO" id="GO:0016020">
    <property type="term" value="C:membrane"/>
    <property type="evidence" value="ECO:0007669"/>
    <property type="project" value="TreeGrafter"/>
</dbReference>
<organism evidence="3 4">
    <name type="scientific">Mycobacterium shottsii</name>
    <dbReference type="NCBI Taxonomy" id="133549"/>
    <lineage>
        <taxon>Bacteria</taxon>
        <taxon>Bacillati</taxon>
        <taxon>Actinomycetota</taxon>
        <taxon>Actinomycetes</taxon>
        <taxon>Mycobacteriales</taxon>
        <taxon>Mycobacteriaceae</taxon>
        <taxon>Mycobacterium</taxon>
        <taxon>Mycobacterium ulcerans group</taxon>
    </lineage>
</organism>
<evidence type="ECO:0000256" key="2">
    <source>
        <dbReference type="ARBA" id="ARBA00023002"/>
    </source>
</evidence>
<dbReference type="InterPro" id="IPR002347">
    <property type="entry name" value="SDR_fam"/>
</dbReference>
<keyword evidence="2" id="KW-0560">Oxidoreductase</keyword>
<dbReference type="Pfam" id="PF00106">
    <property type="entry name" value="adh_short"/>
    <property type="match status" value="1"/>
</dbReference>
<dbReference type="PRINTS" id="PR00081">
    <property type="entry name" value="GDHRDH"/>
</dbReference>
<dbReference type="AlphaFoldDB" id="A0A7I7L703"/>
<dbReference type="CDD" id="cd05233">
    <property type="entry name" value="SDR_c"/>
    <property type="match status" value="1"/>
</dbReference>
<evidence type="ECO:0000313" key="3">
    <source>
        <dbReference type="EMBL" id="BBX55437.1"/>
    </source>
</evidence>
<dbReference type="PANTHER" id="PTHR44196">
    <property type="entry name" value="DEHYDROGENASE/REDUCTASE SDR FAMILY MEMBER 7B"/>
    <property type="match status" value="1"/>
</dbReference>
<dbReference type="GO" id="GO:0016491">
    <property type="term" value="F:oxidoreductase activity"/>
    <property type="evidence" value="ECO:0007669"/>
    <property type="project" value="UniProtKB-KW"/>
</dbReference>
<protein>
    <submittedName>
        <fullName evidence="3">Short-chain dehydrogenase</fullName>
    </submittedName>
</protein>
<name>A0A7I7L703_9MYCO</name>
<dbReference type="InterPro" id="IPR036291">
    <property type="entry name" value="NAD(P)-bd_dom_sf"/>
</dbReference>
<evidence type="ECO:0000256" key="1">
    <source>
        <dbReference type="ARBA" id="ARBA00006484"/>
    </source>
</evidence>
<comment type="similarity">
    <text evidence="1">Belongs to the short-chain dehydrogenases/reductases (SDR) family.</text>
</comment>
<accession>A0A7I7L703</accession>
<dbReference type="InterPro" id="IPR020904">
    <property type="entry name" value="Sc_DH/Rdtase_CS"/>
</dbReference>
<proteinExistence type="inferred from homology"/>
<dbReference type="Proteomes" id="UP000467164">
    <property type="component" value="Chromosome"/>
</dbReference>
<reference evidence="3 4" key="1">
    <citation type="journal article" date="2019" name="Emerg. Microbes Infect.">
        <title>Comprehensive subspecies identification of 175 nontuberculous mycobacteria species based on 7547 genomic profiles.</title>
        <authorList>
            <person name="Matsumoto Y."/>
            <person name="Kinjo T."/>
            <person name="Motooka D."/>
            <person name="Nabeya D."/>
            <person name="Jung N."/>
            <person name="Uechi K."/>
            <person name="Horii T."/>
            <person name="Iida T."/>
            <person name="Fujita J."/>
            <person name="Nakamura S."/>
        </authorList>
    </citation>
    <scope>NUCLEOTIDE SEQUENCE [LARGE SCALE GENOMIC DNA]</scope>
    <source>
        <strain evidence="3 4">JCM 12657</strain>
    </source>
</reference>
<dbReference type="PANTHER" id="PTHR44196:SF1">
    <property type="entry name" value="DEHYDROGENASE_REDUCTASE SDR FAMILY MEMBER 7B"/>
    <property type="match status" value="1"/>
</dbReference>